<dbReference type="AlphaFoldDB" id="A0A803L0U5"/>
<reference evidence="1" key="2">
    <citation type="submission" date="2021-03" db="UniProtKB">
        <authorList>
            <consortium name="EnsemblPlants"/>
        </authorList>
    </citation>
    <scope>IDENTIFICATION</scope>
</reference>
<evidence type="ECO:0000313" key="1">
    <source>
        <dbReference type="EnsemblPlants" id="AUR62005483-RA:cds"/>
    </source>
</evidence>
<dbReference type="Proteomes" id="UP000596660">
    <property type="component" value="Unplaced"/>
</dbReference>
<organism evidence="1 2">
    <name type="scientific">Chenopodium quinoa</name>
    <name type="common">Quinoa</name>
    <dbReference type="NCBI Taxonomy" id="63459"/>
    <lineage>
        <taxon>Eukaryota</taxon>
        <taxon>Viridiplantae</taxon>
        <taxon>Streptophyta</taxon>
        <taxon>Embryophyta</taxon>
        <taxon>Tracheophyta</taxon>
        <taxon>Spermatophyta</taxon>
        <taxon>Magnoliopsida</taxon>
        <taxon>eudicotyledons</taxon>
        <taxon>Gunneridae</taxon>
        <taxon>Pentapetalae</taxon>
        <taxon>Caryophyllales</taxon>
        <taxon>Chenopodiaceae</taxon>
        <taxon>Chenopodioideae</taxon>
        <taxon>Atripliceae</taxon>
        <taxon>Chenopodium</taxon>
    </lineage>
</organism>
<dbReference type="Gramene" id="AUR62005483-RA">
    <property type="protein sequence ID" value="AUR62005483-RA:cds"/>
    <property type="gene ID" value="AUR62005483"/>
</dbReference>
<proteinExistence type="predicted"/>
<protein>
    <submittedName>
        <fullName evidence="1">Uncharacterized protein</fullName>
    </submittedName>
</protein>
<accession>A0A803L0U5</accession>
<reference evidence="1" key="1">
    <citation type="journal article" date="2017" name="Nature">
        <title>The genome of Chenopodium quinoa.</title>
        <authorList>
            <person name="Jarvis D.E."/>
            <person name="Ho Y.S."/>
            <person name="Lightfoot D.J."/>
            <person name="Schmoeckel S.M."/>
            <person name="Li B."/>
            <person name="Borm T.J.A."/>
            <person name="Ohyanagi H."/>
            <person name="Mineta K."/>
            <person name="Michell C.T."/>
            <person name="Saber N."/>
            <person name="Kharbatia N.M."/>
            <person name="Rupper R.R."/>
            <person name="Sharp A.R."/>
            <person name="Dally N."/>
            <person name="Boughton B.A."/>
            <person name="Woo Y.H."/>
            <person name="Gao G."/>
            <person name="Schijlen E.G.W.M."/>
            <person name="Guo X."/>
            <person name="Momin A.A."/>
            <person name="Negrao S."/>
            <person name="Al-Babili S."/>
            <person name="Gehring C."/>
            <person name="Roessner U."/>
            <person name="Jung C."/>
            <person name="Murphy K."/>
            <person name="Arold S.T."/>
            <person name="Gojobori T."/>
            <person name="van der Linden C.G."/>
            <person name="van Loo E.N."/>
            <person name="Jellen E.N."/>
            <person name="Maughan P.J."/>
            <person name="Tester M."/>
        </authorList>
    </citation>
    <scope>NUCLEOTIDE SEQUENCE [LARGE SCALE GENOMIC DNA]</scope>
    <source>
        <strain evidence="1">cv. PI 614886</strain>
    </source>
</reference>
<keyword evidence="2" id="KW-1185">Reference proteome</keyword>
<evidence type="ECO:0000313" key="2">
    <source>
        <dbReference type="Proteomes" id="UP000596660"/>
    </source>
</evidence>
<name>A0A803L0U5_CHEQI</name>
<dbReference type="SMR" id="A0A803L0U5"/>
<dbReference type="EnsemblPlants" id="AUR62005483-RA">
    <property type="protein sequence ID" value="AUR62005483-RA:cds"/>
    <property type="gene ID" value="AUR62005483"/>
</dbReference>
<dbReference type="OMA" id="FKKCEGD"/>
<sequence length="90" mass="10563">MKQPNSNLNNNNSNVRSLDERESYFSYILSPPYKISHQKKSVNDRSKVENAIKHGDFKKCEGDVNCEAEVFIQRKRKKFEHNNSTFVIIE</sequence>